<protein>
    <submittedName>
        <fullName evidence="1">Uncharacterized protein</fullName>
    </submittedName>
</protein>
<dbReference type="EMBL" id="JACTSG010000001">
    <property type="protein sequence ID" value="MBK2301706.1"/>
    <property type="molecule type" value="Genomic_DNA"/>
</dbReference>
<dbReference type="RefSeq" id="WP_200150937.1">
    <property type="nucleotide sequence ID" value="NZ_JACTRU010000003.1"/>
</dbReference>
<evidence type="ECO:0000313" key="2">
    <source>
        <dbReference type="Proteomes" id="UP000760407"/>
    </source>
</evidence>
<reference evidence="1 2" key="1">
    <citation type="submission" date="2020-08" db="EMBL/GenBank/DDBJ databases">
        <title>Comparative genomics of Francisella species.</title>
        <authorList>
            <person name="Sahl J."/>
            <person name="Sjodin A."/>
            <person name="Wagner D."/>
            <person name="Forsman M."/>
        </authorList>
    </citation>
    <scope>NUCLEOTIDE SEQUENCE [LARGE SCALE GENOMIC DNA]</scope>
    <source>
        <strain evidence="1 2">F1093</strain>
    </source>
</reference>
<comment type="caution">
    <text evidence="1">The sequence shown here is derived from an EMBL/GenBank/DDBJ whole genome shotgun (WGS) entry which is preliminary data.</text>
</comment>
<organism evidence="1 2">
    <name type="scientific">Francisella philomiragia</name>
    <dbReference type="NCBI Taxonomy" id="28110"/>
    <lineage>
        <taxon>Bacteria</taxon>
        <taxon>Pseudomonadati</taxon>
        <taxon>Pseudomonadota</taxon>
        <taxon>Gammaproteobacteria</taxon>
        <taxon>Thiotrichales</taxon>
        <taxon>Francisellaceae</taxon>
        <taxon>Francisella</taxon>
    </lineage>
</organism>
<proteinExistence type="predicted"/>
<dbReference type="Proteomes" id="UP000760407">
    <property type="component" value="Unassembled WGS sequence"/>
</dbReference>
<accession>A0ABS1GA65</accession>
<keyword evidence="2" id="KW-1185">Reference proteome</keyword>
<gene>
    <name evidence="1" type="ORF">IBE52_02160</name>
</gene>
<evidence type="ECO:0000313" key="1">
    <source>
        <dbReference type="EMBL" id="MBK2301706.1"/>
    </source>
</evidence>
<name>A0ABS1GA65_9GAMM</name>
<sequence length="86" mass="10377">MKKEEKWDYLFENISKVGEDFEDKKDLPIQERKHMETNIHINNKPVWSNSCMRVEDSENQLLESLLTESDKDSFNITEEDRQWLNS</sequence>